<dbReference type="Gene3D" id="3.10.20.360">
    <property type="entry name" value="CKK domain"/>
    <property type="match status" value="1"/>
</dbReference>
<feature type="region of interest" description="Disordered" evidence="3">
    <location>
        <begin position="1010"/>
        <end position="1052"/>
    </location>
</feature>
<feature type="coiled-coil region" evidence="2">
    <location>
        <begin position="729"/>
        <end position="763"/>
    </location>
</feature>
<accession>A0A814BK52</accession>
<dbReference type="Pfam" id="PF25532">
    <property type="entry name" value="CH_CAMSAP2_N"/>
    <property type="match status" value="1"/>
</dbReference>
<dbReference type="GO" id="GO:0031122">
    <property type="term" value="P:cytoplasmic microtubule organization"/>
    <property type="evidence" value="ECO:0007669"/>
    <property type="project" value="TreeGrafter"/>
</dbReference>
<evidence type="ECO:0000259" key="4">
    <source>
        <dbReference type="PROSITE" id="PS51508"/>
    </source>
</evidence>
<gene>
    <name evidence="5" type="ORF">GPM918_LOCUS10172</name>
    <name evidence="6" type="ORF">SRO942_LOCUS10173</name>
</gene>
<keyword evidence="7" id="KW-1185">Reference proteome</keyword>
<dbReference type="SMART" id="SM01051">
    <property type="entry name" value="CAMSAP_CKK"/>
    <property type="match status" value="1"/>
</dbReference>
<dbReference type="GO" id="GO:0030507">
    <property type="term" value="F:spectrin binding"/>
    <property type="evidence" value="ECO:0007669"/>
    <property type="project" value="InterPro"/>
</dbReference>
<dbReference type="GO" id="GO:0005516">
    <property type="term" value="F:calmodulin binding"/>
    <property type="evidence" value="ECO:0007669"/>
    <property type="project" value="InterPro"/>
</dbReference>
<comment type="caution">
    <text evidence="5">The sequence shown here is derived from an EMBL/GenBank/DDBJ whole genome shotgun (WGS) entry which is preliminary data.</text>
</comment>
<dbReference type="GO" id="GO:0007026">
    <property type="term" value="P:negative regulation of microtubule depolymerization"/>
    <property type="evidence" value="ECO:0007669"/>
    <property type="project" value="TreeGrafter"/>
</dbReference>
<dbReference type="EMBL" id="CAJNOQ010001977">
    <property type="protein sequence ID" value="CAF0930850.1"/>
    <property type="molecule type" value="Genomic_DNA"/>
</dbReference>
<dbReference type="Proteomes" id="UP000663829">
    <property type="component" value="Unassembled WGS sequence"/>
</dbReference>
<dbReference type="Pfam" id="PF08683">
    <property type="entry name" value="CAMSAP_CKK"/>
    <property type="match status" value="1"/>
</dbReference>
<feature type="compositionally biased region" description="Pro residues" evidence="3">
    <location>
        <begin position="1014"/>
        <end position="1024"/>
    </location>
</feature>
<feature type="compositionally biased region" description="Low complexity" evidence="3">
    <location>
        <begin position="1025"/>
        <end position="1040"/>
    </location>
</feature>
<dbReference type="InterPro" id="IPR014797">
    <property type="entry name" value="CKK_CAMSAP"/>
</dbReference>
<name>A0A814BK52_9BILA</name>
<reference evidence="5" key="1">
    <citation type="submission" date="2021-02" db="EMBL/GenBank/DDBJ databases">
        <authorList>
            <person name="Nowell W R."/>
        </authorList>
    </citation>
    <scope>NUCLEOTIDE SEQUENCE</scope>
</reference>
<dbReference type="Pfam" id="PF17095">
    <property type="entry name" value="CAMSAP_CC1"/>
    <property type="match status" value="1"/>
</dbReference>
<dbReference type="InterPro" id="IPR032940">
    <property type="entry name" value="CAMSAP"/>
</dbReference>
<evidence type="ECO:0000313" key="7">
    <source>
        <dbReference type="Proteomes" id="UP000663829"/>
    </source>
</evidence>
<feature type="region of interest" description="Disordered" evidence="3">
    <location>
        <begin position="697"/>
        <end position="728"/>
    </location>
</feature>
<protein>
    <recommendedName>
        <fullName evidence="4">CKK domain-containing protein</fullName>
    </recommendedName>
</protein>
<feature type="compositionally biased region" description="Polar residues" evidence="3">
    <location>
        <begin position="1042"/>
        <end position="1052"/>
    </location>
</feature>
<dbReference type="Proteomes" id="UP000681722">
    <property type="component" value="Unassembled WGS sequence"/>
</dbReference>
<feature type="region of interest" description="Disordered" evidence="3">
    <location>
        <begin position="1211"/>
        <end position="1231"/>
    </location>
</feature>
<feature type="region of interest" description="Disordered" evidence="3">
    <location>
        <begin position="895"/>
        <end position="921"/>
    </location>
</feature>
<feature type="compositionally biased region" description="Polar residues" evidence="3">
    <location>
        <begin position="778"/>
        <end position="798"/>
    </location>
</feature>
<feature type="region of interest" description="Disordered" evidence="3">
    <location>
        <begin position="778"/>
        <end position="845"/>
    </location>
</feature>
<dbReference type="PANTHER" id="PTHR21595">
    <property type="entry name" value="PATRONIN"/>
    <property type="match status" value="1"/>
</dbReference>
<dbReference type="GO" id="GO:0031175">
    <property type="term" value="P:neuron projection development"/>
    <property type="evidence" value="ECO:0007669"/>
    <property type="project" value="InterPro"/>
</dbReference>
<dbReference type="OrthoDB" id="2125658at2759"/>
<comment type="similarity">
    <text evidence="1">Belongs to the CAMSAP1 family.</text>
</comment>
<dbReference type="GO" id="GO:0036449">
    <property type="term" value="C:microtubule minus-end"/>
    <property type="evidence" value="ECO:0007669"/>
    <property type="project" value="TreeGrafter"/>
</dbReference>
<feature type="compositionally biased region" description="Low complexity" evidence="3">
    <location>
        <begin position="799"/>
        <end position="821"/>
    </location>
</feature>
<dbReference type="AlphaFoldDB" id="A0A814BK52"/>
<dbReference type="PROSITE" id="PS51508">
    <property type="entry name" value="CKK"/>
    <property type="match status" value="1"/>
</dbReference>
<organism evidence="5 7">
    <name type="scientific">Didymodactylos carnosus</name>
    <dbReference type="NCBI Taxonomy" id="1234261"/>
    <lineage>
        <taxon>Eukaryota</taxon>
        <taxon>Metazoa</taxon>
        <taxon>Spiralia</taxon>
        <taxon>Gnathifera</taxon>
        <taxon>Rotifera</taxon>
        <taxon>Eurotatoria</taxon>
        <taxon>Bdelloidea</taxon>
        <taxon>Philodinida</taxon>
        <taxon>Philodinidae</taxon>
        <taxon>Didymodactylos</taxon>
    </lineage>
</organism>
<dbReference type="InterPro" id="IPR058042">
    <property type="entry name" value="CAMSAP_N"/>
</dbReference>
<evidence type="ECO:0000313" key="5">
    <source>
        <dbReference type="EMBL" id="CAF0930850.1"/>
    </source>
</evidence>
<proteinExistence type="inferred from homology"/>
<dbReference type="EMBL" id="CAJOBC010001977">
    <property type="protein sequence ID" value="CAF3708790.1"/>
    <property type="molecule type" value="Genomic_DNA"/>
</dbReference>
<evidence type="ECO:0000256" key="2">
    <source>
        <dbReference type="SAM" id="Coils"/>
    </source>
</evidence>
<evidence type="ECO:0000256" key="3">
    <source>
        <dbReference type="SAM" id="MobiDB-lite"/>
    </source>
</evidence>
<dbReference type="SUPFAM" id="SSF50346">
    <property type="entry name" value="PRC-barrel domain"/>
    <property type="match status" value="1"/>
</dbReference>
<dbReference type="GO" id="GO:0051011">
    <property type="term" value="F:microtubule minus-end binding"/>
    <property type="evidence" value="ECO:0007669"/>
    <property type="project" value="TreeGrafter"/>
</dbReference>
<dbReference type="InterPro" id="IPR031372">
    <property type="entry name" value="CAMSAP_CC1"/>
</dbReference>
<keyword evidence="2" id="KW-0175">Coiled coil</keyword>
<dbReference type="InterPro" id="IPR038209">
    <property type="entry name" value="CKK_dom_sf"/>
</dbReference>
<evidence type="ECO:0000313" key="6">
    <source>
        <dbReference type="EMBL" id="CAF3708790.1"/>
    </source>
</evidence>
<evidence type="ECO:0000256" key="1">
    <source>
        <dbReference type="PROSITE-ProRule" id="PRU00841"/>
    </source>
</evidence>
<sequence>MPLYFFFVSLWMAEYEYDFILNENKNKKNNVSIKLFDQEEHVNRNYNLISDDDDETSSRENDYDPNMEKLISSVRWLLNKAYNNSIPDYLPQKEFFLFETDDNNEQQHFLRPDLTLILISGDLYCRAYTNICRLTRDNIDDDDDDDINLTLNDVLDILNQFQHPLTSYISFDSLKQDEPLCTSAHLAMIDTLMWFYSSRIIKQNMIMKRLERLNQSSSLKQQSLVKLDIESLLIIWMNGICEYVAKSFVFKRIPPIIDLNSDIQDGKCLSVLIGFYDKKFSYELIDMSEHLLPVNIYENIKYLKIFLNRKKSDIFPFHIKPFISNYNLLHPNIIAFIIELFYIYEYSVFTTDNEQHMNLIENFQKKISKMKNLKEQVDHDYEDDEIEDENNNMLSSTYSIDGDDDYENYFDYNNHSEQQQQARSSTTKSFNSITNSPTEIVLQTMTNHNNNLRQSSLNSFSILPDKQMNKSSMQSNLKNSSSPLFFNHDDEIVTRKQKNMSFATTTWQKQAATHTPKSDDYICDNDENEHMSKEFLAIKMQLEVKKKSIERDKQRLESSRDEKRQTIGHEAFKQLLQQKRKSDLQSFLPPIEQYQSQQDKNFSYEAPAIMNNSHIDQKHNNDRTMTTKLKKSSTTVIEKRPQTDEVSLPTIVDLSKPMTHDDFLATLELLKKKYIETTKISPTITEETKKEELRNKSEYIDETTPSVKHHSLSPLTLSDHDDLSSNSDLQNYDESIEKLNSNISELQKVITTLSIKQEELQSQVSISIDDKEHKSIATDMTISRKPSSSVTKQKQPVASFTSSSTNNEDTSTRRLSNSSTSHKSTPFVLGSSPVDDQQQQQQQTVPTSLVLEIVDNTAESTAIEMEKKRELMLNKQVERQKQFEIRRIRREEENAKRDFERRSKDDEESKKRNEREQRREEIYRQYLMKKDNKHNDGMDHDDNYDRHNTIIKTRQKGLNRVTERQTSGPIITSVFGGGTGVEEEDSTIVHDGMINNDLSFVKLAEVRASHTPPKSMPPFYPLPPSSSTNNSNLRTMSRTSGRTHQSSSTATAMPISTSLPDAIFSNELTLIEPKYPLAKPLSSKSNKQTIINSLSQVILAGLVNTKIREQVCNDIEKCDSARHFIILFRDQRLQYRGIYTYQPEQTNRIERLTGNGPREITNDMIETYYKYNNGSKKFSDVPIKSFSVQCDAISIQNQFWVKKTTGQLSTSTLMNSGGGSTTMTNNNSKFS</sequence>
<dbReference type="InterPro" id="IPR011033">
    <property type="entry name" value="PRC_barrel-like_sf"/>
</dbReference>
<feature type="coiled-coil region" evidence="2">
    <location>
        <begin position="353"/>
        <end position="380"/>
    </location>
</feature>
<feature type="domain" description="CKK" evidence="4">
    <location>
        <begin position="1074"/>
        <end position="1210"/>
    </location>
</feature>
<comment type="domain">
    <text evidence="1">The CKK domain binds microtubules.</text>
</comment>
<dbReference type="PANTHER" id="PTHR21595:SF0">
    <property type="entry name" value="PATRONIN"/>
    <property type="match status" value="1"/>
</dbReference>
<keyword evidence="1" id="KW-0493">Microtubule</keyword>
<feature type="coiled-coil region" evidence="2">
    <location>
        <begin position="539"/>
        <end position="566"/>
    </location>
</feature>